<dbReference type="AlphaFoldDB" id="A0A9Q3X3V0"/>
<evidence type="ECO:0000313" key="2">
    <source>
        <dbReference type="Proteomes" id="UP000814207"/>
    </source>
</evidence>
<sequence>MKKSDFEYDANLFREEMASADFAAKYAAGKLLAMFDHWRELGERYLDGAVLISPASGESRIDGEVMGKKFSVRYQAGLRTGSGMVEAAVCTSSLISLEPIEVVRFLVDQNGTILSVTGEELVNQDHPQASYVTFAAIIRRVLNASS</sequence>
<name>A0A9Q3X3V0_PSESX</name>
<evidence type="ECO:0000313" key="1">
    <source>
        <dbReference type="EMBL" id="MCF5062122.1"/>
    </source>
</evidence>
<organism evidence="1 2">
    <name type="scientific">Pseudomonas syringae</name>
    <dbReference type="NCBI Taxonomy" id="317"/>
    <lineage>
        <taxon>Bacteria</taxon>
        <taxon>Pseudomonadati</taxon>
        <taxon>Pseudomonadota</taxon>
        <taxon>Gammaproteobacteria</taxon>
        <taxon>Pseudomonadales</taxon>
        <taxon>Pseudomonadaceae</taxon>
        <taxon>Pseudomonas</taxon>
    </lineage>
</organism>
<dbReference type="Proteomes" id="UP000814207">
    <property type="component" value="Unassembled WGS sequence"/>
</dbReference>
<gene>
    <name evidence="1" type="ORF">GIW73_04050</name>
</gene>
<protein>
    <submittedName>
        <fullName evidence="1">Uncharacterized protein</fullName>
    </submittedName>
</protein>
<dbReference type="EMBL" id="WKEU01000008">
    <property type="protein sequence ID" value="MCF5062122.1"/>
    <property type="molecule type" value="Genomic_DNA"/>
</dbReference>
<reference evidence="1" key="1">
    <citation type="submission" date="2019-11" db="EMBL/GenBank/DDBJ databases">
        <title>Epiphytic Pseudomonas syringae from cherry orchards.</title>
        <authorList>
            <person name="Hulin M.T."/>
        </authorList>
    </citation>
    <scope>NUCLEOTIDE SEQUENCE</scope>
    <source>
        <strain evidence="1">PA-6-9A</strain>
    </source>
</reference>
<comment type="caution">
    <text evidence="1">The sequence shown here is derived from an EMBL/GenBank/DDBJ whole genome shotgun (WGS) entry which is preliminary data.</text>
</comment>
<proteinExistence type="predicted"/>
<accession>A0A9Q3X3V0</accession>